<accession>A0A3N2QDL6</accession>
<organism evidence="2 3">
    <name type="scientific">Candidatus Cardinium hertigii</name>
    <dbReference type="NCBI Taxonomy" id="247481"/>
    <lineage>
        <taxon>Bacteria</taxon>
        <taxon>Pseudomonadati</taxon>
        <taxon>Bacteroidota</taxon>
        <taxon>Cytophagia</taxon>
        <taxon>Cytophagales</taxon>
        <taxon>Amoebophilaceae</taxon>
        <taxon>Candidatus Cardinium</taxon>
    </lineage>
</organism>
<dbReference type="EMBL" id="RARA01000014">
    <property type="protein sequence ID" value="ROT47762.1"/>
    <property type="molecule type" value="Genomic_DNA"/>
</dbReference>
<dbReference type="GO" id="GO:0042834">
    <property type="term" value="F:peptidoglycan binding"/>
    <property type="evidence" value="ECO:0007669"/>
    <property type="project" value="InterPro"/>
</dbReference>
<dbReference type="InterPro" id="IPR007730">
    <property type="entry name" value="SPOR-like_dom"/>
</dbReference>
<comment type="caution">
    <text evidence="2">The sequence shown here is derived from an EMBL/GenBank/DDBJ whole genome shotgun (WGS) entry which is preliminary data.</text>
</comment>
<gene>
    <name evidence="2" type="ORF">EDM02_00690</name>
</gene>
<protein>
    <submittedName>
        <fullName evidence="2">SPOR domain-containing protein</fullName>
    </submittedName>
</protein>
<evidence type="ECO:0000313" key="2">
    <source>
        <dbReference type="EMBL" id="ROT47762.1"/>
    </source>
</evidence>
<evidence type="ECO:0000259" key="1">
    <source>
        <dbReference type="Pfam" id="PF05036"/>
    </source>
</evidence>
<feature type="domain" description="SPOR" evidence="1">
    <location>
        <begin position="91"/>
        <end position="156"/>
    </location>
</feature>
<name>A0A3N2QDL6_9BACT</name>
<dbReference type="Proteomes" id="UP000270927">
    <property type="component" value="Unassembled WGS sequence"/>
</dbReference>
<reference evidence="2 3" key="1">
    <citation type="submission" date="2018-09" db="EMBL/GenBank/DDBJ databases">
        <title>Comparative Genomics of Wolbachia-Cardinium Dual Endosymbiosis in a Plant-Parasitic Nematode.</title>
        <authorList>
            <person name="Brown A.M.V."/>
            <person name="Wasala S.K."/>
            <person name="Howe D.K."/>
            <person name="Peetz A.B."/>
            <person name="Zasada I.A."/>
            <person name="Denver D.R."/>
        </authorList>
    </citation>
    <scope>NUCLEOTIDE SEQUENCE [LARGE SCALE GENOMIC DNA]</scope>
    <source>
        <strain evidence="2 3">Pp_1</strain>
    </source>
</reference>
<dbReference type="OrthoDB" id="2473397at2"/>
<proteinExistence type="predicted"/>
<evidence type="ECO:0000313" key="3">
    <source>
        <dbReference type="Proteomes" id="UP000270927"/>
    </source>
</evidence>
<dbReference type="Pfam" id="PF05036">
    <property type="entry name" value="SPOR"/>
    <property type="match status" value="1"/>
</dbReference>
<dbReference type="AlphaFoldDB" id="A0A3N2QDL6"/>
<sequence length="184" mass="21966">MMMRYVIWTFLLFVMVMAHPKAMGGTSHAWKLKKKHYEENLAPYRMEFCKRAKKEKKEPLLPLTMQWDQTQYLESLLAKRKIAYKRMNSLKFYTIQVYMGNSRAAALEAQELVRTLQSTYVPEFNYRQPYYTVRMGLFTDKLEAYFVYLTLIKRMPSAMIRPCMLTKEDYVAYKASCKALLGYY</sequence>
<keyword evidence="3" id="KW-1185">Reference proteome</keyword>